<dbReference type="SMART" id="SM00382">
    <property type="entry name" value="AAA"/>
    <property type="match status" value="2"/>
</dbReference>
<name>A0A7L5BWV2_9RHOB</name>
<comment type="subcellular location">
    <subcellularLocation>
        <location evidence="1">Cell inner membrane</location>
        <topology evidence="1">Peripheral membrane protein</topology>
    </subcellularLocation>
</comment>
<dbReference type="InterPro" id="IPR003593">
    <property type="entry name" value="AAA+_ATPase"/>
</dbReference>
<dbReference type="NCBIfam" id="NF007739">
    <property type="entry name" value="PRK10419.1"/>
    <property type="match status" value="2"/>
</dbReference>
<proteinExistence type="inferred from homology"/>
<dbReference type="PANTHER" id="PTHR43776:SF7">
    <property type="entry name" value="D,D-DIPEPTIDE TRANSPORT ATP-BINDING PROTEIN DDPF-RELATED"/>
    <property type="match status" value="1"/>
</dbReference>
<evidence type="ECO:0000313" key="8">
    <source>
        <dbReference type="Proteomes" id="UP000503336"/>
    </source>
</evidence>
<dbReference type="AlphaFoldDB" id="A0A7L5BWV2"/>
<dbReference type="CDD" id="cd03257">
    <property type="entry name" value="ABC_NikE_OppD_transporters"/>
    <property type="match status" value="2"/>
</dbReference>
<sequence>MSALLEITGLGVEFPTRRGLIRAAHDVNLSVNPGEVLGLVGESGAGKSTIGAAIIDLLERPGRVSAGSIVFEGEELRGKSEAQMRRIRGDRIGMIFQDPQTSLNPLLTIGDQLVETIEKTMGVRGPQATSRAIELLEHVGITEARARLKAYPHQFSGGMRQRVVIALALAGDPDLVIADEPTTALDVSIQAQILDLLKQLCRERELGVIIVTHDIGVIATIADRVAVMYRGEIVETGAVAQILGAPAHAYTKSLIAAVPRADRRLHRFTSVDYIEGDATPFRRIDIANHWLGASADHRGGGAAIEIENADLSFILQRAVLPKNRRMLKAVDDVTLTIREGETFGLVGESGSGKSTVARLIAGLHRPDSGAIRILGQDVSSRPKAPEARAARRALQMIFQDPYSSLNARMRVLDIVAEPIRFYRTAGSETEVRRIIDDLLDHVGLGAAAALRYPHEFSGGQRQRISIARALACRPRILICDEPTSALDVSVQATILNLLKDLQEELGLTMLFISHDLPVIRQMCDRVAVMRHGAICEIAETEQLFAAPAHEYTKHLLGLMPSMELLGPVDSE</sequence>
<evidence type="ECO:0000313" key="7">
    <source>
        <dbReference type="EMBL" id="QIE54069.1"/>
    </source>
</evidence>
<dbReference type="Pfam" id="PF00005">
    <property type="entry name" value="ABC_tran"/>
    <property type="match status" value="2"/>
</dbReference>
<dbReference type="KEGG" id="hdh:G5B40_00595"/>
<dbReference type="PANTHER" id="PTHR43776">
    <property type="entry name" value="TRANSPORT ATP-BINDING PROTEIN"/>
    <property type="match status" value="1"/>
</dbReference>
<keyword evidence="8" id="KW-1185">Reference proteome</keyword>
<evidence type="ECO:0000256" key="1">
    <source>
        <dbReference type="ARBA" id="ARBA00004417"/>
    </source>
</evidence>
<dbReference type="GO" id="GO:0005886">
    <property type="term" value="C:plasma membrane"/>
    <property type="evidence" value="ECO:0007669"/>
    <property type="project" value="UniProtKB-SubCell"/>
</dbReference>
<protein>
    <submittedName>
        <fullName evidence="7">ABC transporter ATP-binding protein</fullName>
    </submittedName>
</protein>
<evidence type="ECO:0000256" key="2">
    <source>
        <dbReference type="ARBA" id="ARBA00005417"/>
    </source>
</evidence>
<dbReference type="PROSITE" id="PS50893">
    <property type="entry name" value="ABC_TRANSPORTER_2"/>
    <property type="match status" value="2"/>
</dbReference>
<organism evidence="7 8">
    <name type="scientific">Pikeienuella piscinae</name>
    <dbReference type="NCBI Taxonomy" id="2748098"/>
    <lineage>
        <taxon>Bacteria</taxon>
        <taxon>Pseudomonadati</taxon>
        <taxon>Pseudomonadota</taxon>
        <taxon>Alphaproteobacteria</taxon>
        <taxon>Rhodobacterales</taxon>
        <taxon>Paracoccaceae</taxon>
        <taxon>Pikeienuella</taxon>
    </lineage>
</organism>
<dbReference type="InterPro" id="IPR013563">
    <property type="entry name" value="Oligopep_ABC_C"/>
</dbReference>
<dbReference type="EMBL" id="CP049056">
    <property type="protein sequence ID" value="QIE54069.1"/>
    <property type="molecule type" value="Genomic_DNA"/>
</dbReference>
<evidence type="ECO:0000259" key="6">
    <source>
        <dbReference type="PROSITE" id="PS50893"/>
    </source>
</evidence>
<dbReference type="InterPro" id="IPR050319">
    <property type="entry name" value="ABC_transp_ATP-bind"/>
</dbReference>
<dbReference type="GO" id="GO:0055085">
    <property type="term" value="P:transmembrane transport"/>
    <property type="evidence" value="ECO:0007669"/>
    <property type="project" value="UniProtKB-ARBA"/>
</dbReference>
<keyword evidence="3" id="KW-0813">Transport</keyword>
<dbReference type="GO" id="GO:0016887">
    <property type="term" value="F:ATP hydrolysis activity"/>
    <property type="evidence" value="ECO:0007669"/>
    <property type="project" value="InterPro"/>
</dbReference>
<dbReference type="Gene3D" id="3.40.50.300">
    <property type="entry name" value="P-loop containing nucleotide triphosphate hydrolases"/>
    <property type="match status" value="2"/>
</dbReference>
<evidence type="ECO:0000256" key="3">
    <source>
        <dbReference type="ARBA" id="ARBA00022448"/>
    </source>
</evidence>
<dbReference type="InterPro" id="IPR003439">
    <property type="entry name" value="ABC_transporter-like_ATP-bd"/>
</dbReference>
<reference evidence="7 8" key="1">
    <citation type="submission" date="2020-02" db="EMBL/GenBank/DDBJ databases">
        <title>complete genome sequence of Rhodobacteraceae bacterium.</title>
        <authorList>
            <person name="Park J."/>
            <person name="Kim Y.-S."/>
            <person name="Kim K.-H."/>
        </authorList>
    </citation>
    <scope>NUCLEOTIDE SEQUENCE [LARGE SCALE GENOMIC DNA]</scope>
    <source>
        <strain evidence="7 8">RR4-56</strain>
    </source>
</reference>
<dbReference type="SUPFAM" id="SSF52540">
    <property type="entry name" value="P-loop containing nucleoside triphosphate hydrolases"/>
    <property type="match status" value="2"/>
</dbReference>
<keyword evidence="5 7" id="KW-0067">ATP-binding</keyword>
<comment type="similarity">
    <text evidence="2">Belongs to the ABC transporter superfamily.</text>
</comment>
<dbReference type="PROSITE" id="PS00211">
    <property type="entry name" value="ABC_TRANSPORTER_1"/>
    <property type="match status" value="2"/>
</dbReference>
<keyword evidence="4" id="KW-0547">Nucleotide-binding</keyword>
<dbReference type="GO" id="GO:0015833">
    <property type="term" value="P:peptide transport"/>
    <property type="evidence" value="ECO:0007669"/>
    <property type="project" value="InterPro"/>
</dbReference>
<evidence type="ECO:0000256" key="5">
    <source>
        <dbReference type="ARBA" id="ARBA00022840"/>
    </source>
</evidence>
<feature type="domain" description="ABC transporter" evidence="6">
    <location>
        <begin position="306"/>
        <end position="556"/>
    </location>
</feature>
<dbReference type="NCBIfam" id="NF008453">
    <property type="entry name" value="PRK11308.1"/>
    <property type="match status" value="2"/>
</dbReference>
<evidence type="ECO:0000256" key="4">
    <source>
        <dbReference type="ARBA" id="ARBA00022741"/>
    </source>
</evidence>
<dbReference type="InterPro" id="IPR027417">
    <property type="entry name" value="P-loop_NTPase"/>
</dbReference>
<dbReference type="FunFam" id="3.40.50.300:FF:000016">
    <property type="entry name" value="Oligopeptide ABC transporter ATP-binding component"/>
    <property type="match status" value="2"/>
</dbReference>
<dbReference type="Proteomes" id="UP000503336">
    <property type="component" value="Chromosome"/>
</dbReference>
<dbReference type="RefSeq" id="WP_165093727.1">
    <property type="nucleotide sequence ID" value="NZ_CP049056.1"/>
</dbReference>
<accession>A0A7L5BWV2</accession>
<dbReference type="GO" id="GO:0005524">
    <property type="term" value="F:ATP binding"/>
    <property type="evidence" value="ECO:0007669"/>
    <property type="project" value="UniProtKB-KW"/>
</dbReference>
<dbReference type="Pfam" id="PF08352">
    <property type="entry name" value="oligo_HPY"/>
    <property type="match status" value="2"/>
</dbReference>
<feature type="domain" description="ABC transporter" evidence="6">
    <location>
        <begin position="5"/>
        <end position="255"/>
    </location>
</feature>
<dbReference type="InterPro" id="IPR017871">
    <property type="entry name" value="ABC_transporter-like_CS"/>
</dbReference>
<gene>
    <name evidence="7" type="ORF">G5B40_00595</name>
</gene>